<feature type="domain" description="Tetratricopeptide repeat protein 7 N-terminal" evidence="4">
    <location>
        <begin position="2"/>
        <end position="271"/>
    </location>
</feature>
<dbReference type="Proteomes" id="UP000695022">
    <property type="component" value="Unplaced"/>
</dbReference>
<dbReference type="InterPro" id="IPR045819">
    <property type="entry name" value="TTC7_N"/>
</dbReference>
<dbReference type="InterPro" id="IPR019734">
    <property type="entry name" value="TPR_rpt"/>
</dbReference>
<name>A0ABM1EKI8_PRICU</name>
<dbReference type="PANTHER" id="PTHR23083:SF464">
    <property type="entry name" value="TETRATRICOPEPTIDE REPEAT DOMAIN 7, ISOFORM A"/>
    <property type="match status" value="1"/>
</dbReference>
<feature type="repeat" description="TPR" evidence="3">
    <location>
        <begin position="585"/>
        <end position="618"/>
    </location>
</feature>
<keyword evidence="5" id="KW-1185">Reference proteome</keyword>
<dbReference type="SMART" id="SM00028">
    <property type="entry name" value="TPR"/>
    <property type="match status" value="7"/>
</dbReference>
<reference evidence="6" key="1">
    <citation type="submission" date="2025-08" db="UniProtKB">
        <authorList>
            <consortium name="RefSeq"/>
        </authorList>
    </citation>
    <scope>IDENTIFICATION</scope>
</reference>
<evidence type="ECO:0000256" key="1">
    <source>
        <dbReference type="ARBA" id="ARBA00002550"/>
    </source>
</evidence>
<comment type="function">
    <text evidence="1">Involved in endocytosis.</text>
</comment>
<dbReference type="Gene3D" id="1.25.40.10">
    <property type="entry name" value="Tetratricopeptide repeat domain"/>
    <property type="match status" value="2"/>
</dbReference>
<sequence length="699" mass="79689">MGLYEDALSYYEKIGLEDLTVEVLHQRFLKLLAEAYAIKAFSLEKIPVKTTSKYKRVERAHGIAACLEKCGDLALLYVQDTERLFGSSGTINSNPAEASDNIDELLGSAIQRAPLFHIKHGELSRGIGQYRRILRSVEARSTQNLRQVLAVQLAEVLLRGVSECSYNEIMEEVTSHERSRGLTITQKDGTEVTLKPQEYKGQGIFQPDTGEEEALLLLLIAEVMANREAVLTRAPDYQKQRVQSLKNCQVIYDLLTMILVRRAQYSMLCETFERAMKFSFEDFHIWFQFALALICSGKYKRALHVLKECMNINPSEPVIPLLAAKICLEQLYKLDDGIRFAHQVISVGENHDLCYKGYLMLGISYSLKSDEAHIQSDRQQFQKKALDSFYRAQALDPDDPLCEFYIALQHAIARQVPLALEHVKKALDLCSEHKHSLQLLAMLLSANKQYRKALQIIELALNNYPDDVNLLFVKVRLQELCLGTDEAVLTCKQMLHKWKTDFEEEMLSCYSYGRGLNKLRDRTTQDVIETASYPKSLLRSIYDVRTVHYGQDGDGESIELYLSSDQPVEAERCVQEASSTFPLSHLVLHMKGRIFEHRREFEEAKQHYEHAIAINPYYVKSLQHLGLVHHYLGNNEMAEKILRDTVKADPTSHESWYNIGRVLRAKGENRAASQCLMTAIDLEATSPVLSFASIPRVVL</sequence>
<dbReference type="PANTHER" id="PTHR23083">
    <property type="entry name" value="TETRATRICOPEPTIDE REPEAT PROTEIN, TPR"/>
    <property type="match status" value="1"/>
</dbReference>
<keyword evidence="3" id="KW-0802">TPR repeat</keyword>
<dbReference type="Pfam" id="PF19440">
    <property type="entry name" value="TTC7_N"/>
    <property type="match status" value="1"/>
</dbReference>
<protein>
    <submittedName>
        <fullName evidence="6">Tetratricopeptide repeat protein 7B-like</fullName>
    </submittedName>
</protein>
<dbReference type="Pfam" id="PF12895">
    <property type="entry name" value="ANAPC3"/>
    <property type="match status" value="1"/>
</dbReference>
<evidence type="ECO:0000256" key="2">
    <source>
        <dbReference type="ARBA" id="ARBA00038251"/>
    </source>
</evidence>
<feature type="repeat" description="TPR" evidence="3">
    <location>
        <begin position="283"/>
        <end position="316"/>
    </location>
</feature>
<proteinExistence type="inferred from homology"/>
<dbReference type="InterPro" id="IPR011990">
    <property type="entry name" value="TPR-like_helical_dom_sf"/>
</dbReference>
<dbReference type="PROSITE" id="PS50005">
    <property type="entry name" value="TPR"/>
    <property type="match status" value="2"/>
</dbReference>
<evidence type="ECO:0000313" key="5">
    <source>
        <dbReference type="Proteomes" id="UP000695022"/>
    </source>
</evidence>
<evidence type="ECO:0000259" key="4">
    <source>
        <dbReference type="Pfam" id="PF19440"/>
    </source>
</evidence>
<gene>
    <name evidence="6" type="primary">LOC106813155</name>
</gene>
<organism evidence="5 6">
    <name type="scientific">Priapulus caudatus</name>
    <name type="common">Priapulid worm</name>
    <dbReference type="NCBI Taxonomy" id="37621"/>
    <lineage>
        <taxon>Eukaryota</taxon>
        <taxon>Metazoa</taxon>
        <taxon>Ecdysozoa</taxon>
        <taxon>Scalidophora</taxon>
        <taxon>Priapulida</taxon>
        <taxon>Priapulimorpha</taxon>
        <taxon>Priapulimorphida</taxon>
        <taxon>Priapulidae</taxon>
        <taxon>Priapulus</taxon>
    </lineage>
</organism>
<evidence type="ECO:0000313" key="6">
    <source>
        <dbReference type="RefSeq" id="XP_014672709.1"/>
    </source>
</evidence>
<dbReference type="SUPFAM" id="SSF48452">
    <property type="entry name" value="TPR-like"/>
    <property type="match status" value="2"/>
</dbReference>
<dbReference type="GeneID" id="106813155"/>
<dbReference type="RefSeq" id="XP_014672709.1">
    <property type="nucleotide sequence ID" value="XM_014817223.1"/>
</dbReference>
<dbReference type="InterPro" id="IPR051722">
    <property type="entry name" value="Endocytosis_PI4K-reg_protein"/>
</dbReference>
<dbReference type="Pfam" id="PF13181">
    <property type="entry name" value="TPR_8"/>
    <property type="match status" value="3"/>
</dbReference>
<accession>A0ABM1EKI8</accession>
<evidence type="ECO:0000256" key="3">
    <source>
        <dbReference type="PROSITE-ProRule" id="PRU00339"/>
    </source>
</evidence>
<comment type="similarity">
    <text evidence="2">Belongs to the YPP1 family.</text>
</comment>